<dbReference type="Proteomes" id="UP000499080">
    <property type="component" value="Unassembled WGS sequence"/>
</dbReference>
<comment type="caution">
    <text evidence="2">The sequence shown here is derived from an EMBL/GenBank/DDBJ whole genome shotgun (WGS) entry which is preliminary data.</text>
</comment>
<dbReference type="SUPFAM" id="SSF52540">
    <property type="entry name" value="P-loop containing nucleoside triphosphate hydrolases"/>
    <property type="match status" value="1"/>
</dbReference>
<dbReference type="AlphaFoldDB" id="A0A4Y2JGX9"/>
<sequence length="268" mass="29604">MRVHLNGDPSAQQFADNLLQLGNGAITPDTQDGCRAIQSIGRIVKTQQELQESVFPNVAQHFIDHSWLCQRAILAPRNEDVSIMNKQLLQELPGSVQVYKSVDTTCDINEAVNYPTEFLNTLEPSGVPSYTLELKIGAPIMLLRNLHPPSLCNGTRLCIKKLMPNIIEATIMTGHAAGEDVFIPRIPIIPSDFPFQFKRLQFPLRLSFAMSINKAQGQSLKVVGLDLLKPCFSHGQLYVGSSRVGKADNLYILAPNGRTANIVYPEAL</sequence>
<feature type="domain" description="DNA helicase Pif1-like 2B" evidence="1">
    <location>
        <begin position="117"/>
        <end position="162"/>
    </location>
</feature>
<protein>
    <recommendedName>
        <fullName evidence="1">DNA helicase Pif1-like 2B domain-containing protein</fullName>
    </recommendedName>
</protein>
<organism evidence="2 3">
    <name type="scientific">Araneus ventricosus</name>
    <name type="common">Orbweaver spider</name>
    <name type="synonym">Epeira ventricosa</name>
    <dbReference type="NCBI Taxonomy" id="182803"/>
    <lineage>
        <taxon>Eukaryota</taxon>
        <taxon>Metazoa</taxon>
        <taxon>Ecdysozoa</taxon>
        <taxon>Arthropoda</taxon>
        <taxon>Chelicerata</taxon>
        <taxon>Arachnida</taxon>
        <taxon>Araneae</taxon>
        <taxon>Araneomorphae</taxon>
        <taxon>Entelegynae</taxon>
        <taxon>Araneoidea</taxon>
        <taxon>Araneidae</taxon>
        <taxon>Araneus</taxon>
    </lineage>
</organism>
<dbReference type="PANTHER" id="PTHR10492:SF57">
    <property type="entry name" value="ATP-DEPENDENT DNA HELICASE"/>
    <property type="match status" value="1"/>
</dbReference>
<reference evidence="2 3" key="1">
    <citation type="journal article" date="2019" name="Sci. Rep.">
        <title>Orb-weaving spider Araneus ventricosus genome elucidates the spidroin gene catalogue.</title>
        <authorList>
            <person name="Kono N."/>
            <person name="Nakamura H."/>
            <person name="Ohtoshi R."/>
            <person name="Moran D.A.P."/>
            <person name="Shinohara A."/>
            <person name="Yoshida Y."/>
            <person name="Fujiwara M."/>
            <person name="Mori M."/>
            <person name="Tomita M."/>
            <person name="Arakawa K."/>
        </authorList>
    </citation>
    <scope>NUCLEOTIDE SEQUENCE [LARGE SCALE GENOMIC DNA]</scope>
</reference>
<name>A0A4Y2JGX9_ARAVE</name>
<accession>A0A4Y2JGX9</accession>
<evidence type="ECO:0000313" key="3">
    <source>
        <dbReference type="Proteomes" id="UP000499080"/>
    </source>
</evidence>
<evidence type="ECO:0000313" key="2">
    <source>
        <dbReference type="EMBL" id="GBM88719.1"/>
    </source>
</evidence>
<dbReference type="Pfam" id="PF21530">
    <property type="entry name" value="Pif1_2B_dom"/>
    <property type="match status" value="1"/>
</dbReference>
<keyword evidence="3" id="KW-1185">Reference proteome</keyword>
<gene>
    <name evidence="2" type="ORF">AVEN_204013_1</name>
</gene>
<dbReference type="InterPro" id="IPR049163">
    <property type="entry name" value="Pif1-like_2B_dom"/>
</dbReference>
<evidence type="ECO:0000259" key="1">
    <source>
        <dbReference type="Pfam" id="PF21530"/>
    </source>
</evidence>
<dbReference type="InterPro" id="IPR027417">
    <property type="entry name" value="P-loop_NTPase"/>
</dbReference>
<proteinExistence type="predicted"/>
<dbReference type="OrthoDB" id="6425179at2759"/>
<dbReference type="PANTHER" id="PTHR10492">
    <property type="match status" value="1"/>
</dbReference>
<dbReference type="EMBL" id="BGPR01003484">
    <property type="protein sequence ID" value="GBM88719.1"/>
    <property type="molecule type" value="Genomic_DNA"/>
</dbReference>